<evidence type="ECO:0000259" key="5">
    <source>
        <dbReference type="PROSITE" id="PS50305"/>
    </source>
</evidence>
<dbReference type="GO" id="GO:0036054">
    <property type="term" value="F:protein-malonyllysine demalonylase activity"/>
    <property type="evidence" value="ECO:0007669"/>
    <property type="project" value="InterPro"/>
</dbReference>
<evidence type="ECO:0000313" key="7">
    <source>
        <dbReference type="Proteomes" id="UP000007394"/>
    </source>
</evidence>
<dbReference type="Gene3D" id="3.40.50.1220">
    <property type="entry name" value="TPP-binding domain"/>
    <property type="match status" value="1"/>
</dbReference>
<dbReference type="InterPro" id="IPR050134">
    <property type="entry name" value="NAD-dep_sirtuin_deacylases"/>
</dbReference>
<comment type="catalytic activity">
    <reaction evidence="3">
        <text>N(6)-succinyl-L-lysyl-[protein] + NAD(+) + H2O = 2''-O-succinyl-ADP-D-ribose + nicotinamide + L-lysyl-[protein]</text>
        <dbReference type="Rhea" id="RHEA:47668"/>
        <dbReference type="Rhea" id="RHEA-COMP:9752"/>
        <dbReference type="Rhea" id="RHEA-COMP:11877"/>
        <dbReference type="ChEBI" id="CHEBI:15377"/>
        <dbReference type="ChEBI" id="CHEBI:17154"/>
        <dbReference type="ChEBI" id="CHEBI:29969"/>
        <dbReference type="ChEBI" id="CHEBI:57540"/>
        <dbReference type="ChEBI" id="CHEBI:87830"/>
        <dbReference type="ChEBI" id="CHEBI:87832"/>
    </reaction>
</comment>
<dbReference type="RefSeq" id="WP_014559207.1">
    <property type="nucleotide sequence ID" value="NC_017464.1"/>
</dbReference>
<feature type="binding site" evidence="3 4">
    <location>
        <position position="149"/>
    </location>
    <ligand>
        <name>Zn(2+)</name>
        <dbReference type="ChEBI" id="CHEBI:29105"/>
    </ligand>
</feature>
<feature type="domain" description="Deacetylase sirtuin-type" evidence="5">
    <location>
        <begin position="1"/>
        <end position="246"/>
    </location>
</feature>
<comment type="similarity">
    <text evidence="3">Belongs to the sirtuin family. Class III subfamily.</text>
</comment>
<evidence type="ECO:0000313" key="6">
    <source>
        <dbReference type="EMBL" id="AFH48048.1"/>
    </source>
</evidence>
<comment type="subcellular location">
    <subcellularLocation>
        <location evidence="3">Cytoplasm</location>
    </subcellularLocation>
</comment>
<dbReference type="STRING" id="945713.IALB_0336"/>
<dbReference type="GO" id="GO:0036055">
    <property type="term" value="F:protein-succinyllysine desuccinylase activity"/>
    <property type="evidence" value="ECO:0007669"/>
    <property type="project" value="UniProtKB-UniRule"/>
</dbReference>
<gene>
    <name evidence="6" type="primary">npdA</name>
    <name evidence="3" type="synonym">cobB</name>
    <name evidence="6" type="ordered locus">IALB_0336</name>
</gene>
<dbReference type="eggNOG" id="COG0846">
    <property type="taxonomic scope" value="Bacteria"/>
</dbReference>
<organism evidence="6 7">
    <name type="scientific">Ignavibacterium album (strain DSM 19864 / JCM 16511 / NBRC 101810 / Mat9-16)</name>
    <dbReference type="NCBI Taxonomy" id="945713"/>
    <lineage>
        <taxon>Bacteria</taxon>
        <taxon>Pseudomonadati</taxon>
        <taxon>Ignavibacteriota</taxon>
        <taxon>Ignavibacteria</taxon>
        <taxon>Ignavibacteriales</taxon>
        <taxon>Ignavibacteriaceae</taxon>
        <taxon>Ignavibacterium</taxon>
    </lineage>
</organism>
<dbReference type="PANTHER" id="PTHR11085:SF4">
    <property type="entry name" value="NAD-DEPENDENT PROTEIN DEACYLASE"/>
    <property type="match status" value="1"/>
</dbReference>
<dbReference type="HOGENOM" id="CLU_023643_3_1_10"/>
<dbReference type="InterPro" id="IPR003000">
    <property type="entry name" value="Sirtuin"/>
</dbReference>
<dbReference type="GO" id="GO:0008270">
    <property type="term" value="F:zinc ion binding"/>
    <property type="evidence" value="ECO:0007669"/>
    <property type="project" value="UniProtKB-UniRule"/>
</dbReference>
<keyword evidence="7" id="KW-1185">Reference proteome</keyword>
<evidence type="ECO:0000256" key="4">
    <source>
        <dbReference type="PROSITE-ProRule" id="PRU00236"/>
    </source>
</evidence>
<dbReference type="KEGG" id="ial:IALB_0336"/>
<dbReference type="GO" id="GO:0070403">
    <property type="term" value="F:NAD+ binding"/>
    <property type="evidence" value="ECO:0007669"/>
    <property type="project" value="UniProtKB-UniRule"/>
</dbReference>
<feature type="binding site" evidence="3">
    <location>
        <position position="72"/>
    </location>
    <ligand>
        <name>substrate</name>
    </ligand>
</feature>
<dbReference type="AlphaFoldDB" id="I0AGE1"/>
<sequence length="250" mass="28111">MSDIKLTSDFINKISESEKIVFFTGAGISAESGIPTFRGKDGIWNKLKPEELANFNAFLRNPKMVWEWYNHRKKIIHESKPNAGHFAIAEFEKYFDDVVVVTQNIDNLHRRAGSNKIYELHGNIERNYCINCRTSYNEELDFSEGVPKCKCGGLIRPDVVWFGEFLPADQLEESEKAAIRSDIFFVVGTSAVVYPAAGLVYTAKRAGSYIVEVNIEETEISSISDISFFGEAGKVLPAILENVKKLKGNI</sequence>
<dbReference type="PROSITE" id="PS50305">
    <property type="entry name" value="SIRTUIN"/>
    <property type="match status" value="1"/>
</dbReference>
<feature type="binding site" evidence="3">
    <location>
        <position position="69"/>
    </location>
    <ligand>
        <name>substrate</name>
    </ligand>
</feature>
<dbReference type="PATRIC" id="fig|945713.3.peg.336"/>
<feature type="binding site" evidence="3 4">
    <location>
        <position position="129"/>
    </location>
    <ligand>
        <name>Zn(2+)</name>
        <dbReference type="ChEBI" id="CHEBI:29105"/>
    </ligand>
</feature>
<keyword evidence="1" id="KW-0808">Transferase</keyword>
<dbReference type="OrthoDB" id="9800582at2"/>
<comment type="catalytic activity">
    <reaction evidence="3">
        <text>N(6)-acetyl-L-lysyl-[protein] + NAD(+) + H2O = 2''-O-acetyl-ADP-D-ribose + nicotinamide + L-lysyl-[protein]</text>
        <dbReference type="Rhea" id="RHEA:43636"/>
        <dbReference type="Rhea" id="RHEA-COMP:9752"/>
        <dbReference type="Rhea" id="RHEA-COMP:10731"/>
        <dbReference type="ChEBI" id="CHEBI:15377"/>
        <dbReference type="ChEBI" id="CHEBI:17154"/>
        <dbReference type="ChEBI" id="CHEBI:29969"/>
        <dbReference type="ChEBI" id="CHEBI:57540"/>
        <dbReference type="ChEBI" id="CHEBI:61930"/>
        <dbReference type="ChEBI" id="CHEBI:83767"/>
        <dbReference type="EC" id="2.3.1.286"/>
    </reaction>
</comment>
<protein>
    <recommendedName>
        <fullName evidence="3">NAD-dependent protein deacylase</fullName>
        <ecNumber evidence="3">2.3.1.286</ecNumber>
    </recommendedName>
    <alternativeName>
        <fullName evidence="3">Regulatory protein SIR2 homolog</fullName>
    </alternativeName>
</protein>
<dbReference type="CDD" id="cd01412">
    <property type="entry name" value="SIRT5_Af1_CobB"/>
    <property type="match status" value="1"/>
</dbReference>
<accession>I0AGE1</accession>
<comment type="function">
    <text evidence="3">NAD-dependent lysine deacetylase and desuccinylase that specifically removes acetyl and succinyl groups on target proteins. Modulates the activities of several proteins which are inactive in their acylated form.</text>
</comment>
<dbReference type="InterPro" id="IPR026591">
    <property type="entry name" value="Sirtuin_cat_small_dom_sf"/>
</dbReference>
<dbReference type="Gene3D" id="3.30.1600.10">
    <property type="entry name" value="SIR2/SIRT2 'Small Domain"/>
    <property type="match status" value="1"/>
</dbReference>
<feature type="binding site" evidence="3">
    <location>
        <begin position="25"/>
        <end position="44"/>
    </location>
    <ligand>
        <name>NAD(+)</name>
        <dbReference type="ChEBI" id="CHEBI:57540"/>
    </ligand>
</feature>
<dbReference type="InterPro" id="IPR027546">
    <property type="entry name" value="Sirtuin_class_III"/>
</dbReference>
<feature type="binding site" evidence="3 4">
    <location>
        <position position="151"/>
    </location>
    <ligand>
        <name>Zn(2+)</name>
        <dbReference type="ChEBI" id="CHEBI:29105"/>
    </ligand>
</feature>
<dbReference type="EC" id="2.3.1.286" evidence="3"/>
<dbReference type="NCBIfam" id="NF001753">
    <property type="entry name" value="PRK00481.1-3"/>
    <property type="match status" value="1"/>
</dbReference>
<name>I0AGE1_IGNAJ</name>
<dbReference type="HAMAP" id="MF_01121">
    <property type="entry name" value="Sirtuin_ClassIII"/>
    <property type="match status" value="1"/>
</dbReference>
<feature type="binding site" evidence="3">
    <location>
        <position position="232"/>
    </location>
    <ligand>
        <name>NAD(+)</name>
        <dbReference type="ChEBI" id="CHEBI:57540"/>
    </ligand>
</feature>
<keyword evidence="3" id="KW-0963">Cytoplasm</keyword>
<dbReference type="Proteomes" id="UP000007394">
    <property type="component" value="Chromosome"/>
</dbReference>
<dbReference type="EMBL" id="CP003418">
    <property type="protein sequence ID" value="AFH48048.1"/>
    <property type="molecule type" value="Genomic_DNA"/>
</dbReference>
<feature type="binding site" evidence="3">
    <location>
        <begin position="103"/>
        <end position="106"/>
    </location>
    <ligand>
        <name>NAD(+)</name>
        <dbReference type="ChEBI" id="CHEBI:57540"/>
    </ligand>
</feature>
<feature type="binding site" evidence="3 4">
    <location>
        <position position="132"/>
    </location>
    <ligand>
        <name>Zn(2+)</name>
        <dbReference type="ChEBI" id="CHEBI:29105"/>
    </ligand>
</feature>
<evidence type="ECO:0000256" key="3">
    <source>
        <dbReference type="HAMAP-Rule" id="MF_01121"/>
    </source>
</evidence>
<evidence type="ECO:0000256" key="2">
    <source>
        <dbReference type="ARBA" id="ARBA00023027"/>
    </source>
</evidence>
<dbReference type="GO" id="GO:0017136">
    <property type="term" value="F:histone deacetylase activity, NAD-dependent"/>
    <property type="evidence" value="ECO:0007669"/>
    <property type="project" value="TreeGrafter"/>
</dbReference>
<dbReference type="Pfam" id="PF02146">
    <property type="entry name" value="SIR2"/>
    <property type="match status" value="1"/>
</dbReference>
<feature type="binding site" evidence="3">
    <location>
        <begin position="214"/>
        <end position="216"/>
    </location>
    <ligand>
        <name>NAD(+)</name>
        <dbReference type="ChEBI" id="CHEBI:57540"/>
    </ligand>
</feature>
<feature type="binding site" evidence="3">
    <location>
        <begin position="188"/>
        <end position="190"/>
    </location>
    <ligand>
        <name>NAD(+)</name>
        <dbReference type="ChEBI" id="CHEBI:57540"/>
    </ligand>
</feature>
<keyword evidence="3 4" id="KW-0479">Metal-binding</keyword>
<comment type="cofactor">
    <cofactor evidence="3">
        <name>Zn(2+)</name>
        <dbReference type="ChEBI" id="CHEBI:29105"/>
    </cofactor>
    <text evidence="3">Binds 1 zinc ion per subunit.</text>
</comment>
<dbReference type="InterPro" id="IPR026590">
    <property type="entry name" value="Ssirtuin_cat_dom"/>
</dbReference>
<dbReference type="GO" id="GO:0005737">
    <property type="term" value="C:cytoplasm"/>
    <property type="evidence" value="ECO:0007669"/>
    <property type="project" value="UniProtKB-SubCell"/>
</dbReference>
<dbReference type="PANTHER" id="PTHR11085">
    <property type="entry name" value="NAD-DEPENDENT PROTEIN DEACYLASE SIRTUIN-5, MITOCHONDRIAL-RELATED"/>
    <property type="match status" value="1"/>
</dbReference>
<proteinExistence type="inferred from homology"/>
<comment type="domain">
    <text evidence="3">2 residues (Tyr-69 and Arg-72) present in a large hydrophobic pocket are probably involved in substrate specificity. They are important for desuccinylation activity, but dispensable for deacetylation activity.</text>
</comment>
<evidence type="ECO:0000256" key="1">
    <source>
        <dbReference type="ARBA" id="ARBA00022679"/>
    </source>
</evidence>
<dbReference type="InterPro" id="IPR029035">
    <property type="entry name" value="DHS-like_NAD/FAD-binding_dom"/>
</dbReference>
<keyword evidence="2 3" id="KW-0520">NAD</keyword>
<keyword evidence="3 4" id="KW-0862">Zinc</keyword>
<reference evidence="6 7" key="1">
    <citation type="journal article" date="2012" name="Front. Microbiol.">
        <title>Complete genome of Ignavibacterium album, a metabolically versatile, flagellated, facultative anaerobe from the phylum Chlorobi.</title>
        <authorList>
            <person name="Liu Z."/>
            <person name="Frigaard N.-U."/>
            <person name="Vogl K."/>
            <person name="Iino T."/>
            <person name="Ohkuma M."/>
            <person name="Overmann J."/>
            <person name="Bryant D.A."/>
        </authorList>
    </citation>
    <scope>NUCLEOTIDE SEQUENCE [LARGE SCALE GENOMIC DNA]</scope>
    <source>
        <strain evidence="7">DSM 19864 / JCM 16511 / NBRC 101810 / Mat9-16</strain>
    </source>
</reference>
<feature type="active site" description="Proton acceptor" evidence="3 4">
    <location>
        <position position="121"/>
    </location>
</feature>
<dbReference type="SUPFAM" id="SSF52467">
    <property type="entry name" value="DHS-like NAD/FAD-binding domain"/>
    <property type="match status" value="1"/>
</dbReference>